<evidence type="ECO:0000313" key="2">
    <source>
        <dbReference type="EMBL" id="PZO85399.1"/>
    </source>
</evidence>
<dbReference type="AlphaFoldDB" id="A0A2W4ZYU6"/>
<feature type="region of interest" description="Disordered" evidence="1">
    <location>
        <begin position="1"/>
        <end position="42"/>
    </location>
</feature>
<evidence type="ECO:0008006" key="4">
    <source>
        <dbReference type="Google" id="ProtNLM"/>
    </source>
</evidence>
<dbReference type="EMBL" id="QFNK01000149">
    <property type="protein sequence ID" value="PZO85399.1"/>
    <property type="molecule type" value="Genomic_DNA"/>
</dbReference>
<protein>
    <recommendedName>
        <fullName evidence="4">DUF1844 domain-containing protein</fullName>
    </recommendedName>
</protein>
<dbReference type="Proteomes" id="UP000249557">
    <property type="component" value="Unassembled WGS sequence"/>
</dbReference>
<evidence type="ECO:0000313" key="3">
    <source>
        <dbReference type="Proteomes" id="UP000249557"/>
    </source>
</evidence>
<gene>
    <name evidence="2" type="ORF">DI626_07510</name>
</gene>
<reference evidence="2 3" key="1">
    <citation type="submission" date="2017-08" db="EMBL/GenBank/DDBJ databases">
        <title>Infants hospitalized years apart are colonized by the same room-sourced microbial strains.</title>
        <authorList>
            <person name="Brooks B."/>
            <person name="Olm M.R."/>
            <person name="Firek B.A."/>
            <person name="Baker R."/>
            <person name="Thomas B.C."/>
            <person name="Morowitz M.J."/>
            <person name="Banfield J.F."/>
        </authorList>
    </citation>
    <scope>NUCLEOTIDE SEQUENCE [LARGE SCALE GENOMIC DNA]</scope>
    <source>
        <strain evidence="2">S2_018_000_R2_104</strain>
    </source>
</reference>
<proteinExistence type="predicted"/>
<evidence type="ECO:0000256" key="1">
    <source>
        <dbReference type="SAM" id="MobiDB-lite"/>
    </source>
</evidence>
<feature type="compositionally biased region" description="Basic and acidic residues" evidence="1">
    <location>
        <begin position="10"/>
        <end position="42"/>
    </location>
</feature>
<comment type="caution">
    <text evidence="2">The sequence shown here is derived from an EMBL/GenBank/DDBJ whole genome shotgun (WGS) entry which is preliminary data.</text>
</comment>
<accession>A0A2W4ZYU6</accession>
<organism evidence="2 3">
    <name type="scientific">Micavibrio aeruginosavorus</name>
    <dbReference type="NCBI Taxonomy" id="349221"/>
    <lineage>
        <taxon>Bacteria</taxon>
        <taxon>Pseudomonadati</taxon>
        <taxon>Bdellovibrionota</taxon>
        <taxon>Bdellovibrionia</taxon>
        <taxon>Bdellovibrionales</taxon>
        <taxon>Pseudobdellovibrionaceae</taxon>
        <taxon>Micavibrio</taxon>
    </lineage>
</organism>
<name>A0A2W4ZYU6_9BACT</name>
<sequence length="174" mass="19160">MFKTAFRQAEAADTRLEIRRDEKNEHGHSEEHEEKEDTSALWEDKTTVSVEALKAFLIAFLKEKGVAEDHAAISAAATQQSTLPQKPLTTVATRAVKAYTALAPQTPPPPVSEPLTENIPLADQLKNDELRTMHILIRELDILAARGVHDLTIEKADTFLNALVLAVEKAKSGT</sequence>